<dbReference type="Gene3D" id="1.20.1280.50">
    <property type="match status" value="1"/>
</dbReference>
<sequence length="302" mass="34057">MSSRTEEHKTSPHSWTASIDIILDQECQRTSEVDQKSEVSMSVVIGDAIARMRQEFDEAVSAYSCRHNERTWMCRLPDELLAEVFRHLALPDRITASHVCRSWRTVSLATPSLWSHVWSALQRPGILSARVARVPIGAPLRLLTVLGTEMFDELTNVLLERVPDLRYLWLQIIPPLTDAELHRIRTALSQSAPDLKHMTLICGGVSQAIEWYNHPLLANNAPQLRSIRYDGFIEDLRNWPVAAQLVSVHFAQPGLSTASTLSQIFELFVNVDTLGIEIDMWAFLHSDSVSNAELEMVSLLPA</sequence>
<dbReference type="SMART" id="SM00256">
    <property type="entry name" value="FBOX"/>
    <property type="match status" value="1"/>
</dbReference>
<dbReference type="AlphaFoldDB" id="A0A165CGT3"/>
<name>A0A165CGT3_EXIGL</name>
<evidence type="ECO:0000313" key="2">
    <source>
        <dbReference type="EMBL" id="KZV82425.1"/>
    </source>
</evidence>
<dbReference type="Pfam" id="PF12937">
    <property type="entry name" value="F-box-like"/>
    <property type="match status" value="1"/>
</dbReference>
<evidence type="ECO:0000259" key="1">
    <source>
        <dbReference type="PROSITE" id="PS50181"/>
    </source>
</evidence>
<organism evidence="2 3">
    <name type="scientific">Exidia glandulosa HHB12029</name>
    <dbReference type="NCBI Taxonomy" id="1314781"/>
    <lineage>
        <taxon>Eukaryota</taxon>
        <taxon>Fungi</taxon>
        <taxon>Dikarya</taxon>
        <taxon>Basidiomycota</taxon>
        <taxon>Agaricomycotina</taxon>
        <taxon>Agaricomycetes</taxon>
        <taxon>Auriculariales</taxon>
        <taxon>Exidiaceae</taxon>
        <taxon>Exidia</taxon>
    </lineage>
</organism>
<dbReference type="PANTHER" id="PTHR20933:SF4">
    <property type="entry name" value="F-BOX INVOLVED IN POLYQ PATHOGENESIS, ISOFORM A"/>
    <property type="match status" value="1"/>
</dbReference>
<accession>A0A165CGT3</accession>
<dbReference type="InterPro" id="IPR001810">
    <property type="entry name" value="F-box_dom"/>
</dbReference>
<dbReference type="SUPFAM" id="SSF81383">
    <property type="entry name" value="F-box domain"/>
    <property type="match status" value="1"/>
</dbReference>
<reference evidence="2 3" key="1">
    <citation type="journal article" date="2016" name="Mol. Biol. Evol.">
        <title>Comparative Genomics of Early-Diverging Mushroom-Forming Fungi Provides Insights into the Origins of Lignocellulose Decay Capabilities.</title>
        <authorList>
            <person name="Nagy L.G."/>
            <person name="Riley R."/>
            <person name="Tritt A."/>
            <person name="Adam C."/>
            <person name="Daum C."/>
            <person name="Floudas D."/>
            <person name="Sun H."/>
            <person name="Yadav J.S."/>
            <person name="Pangilinan J."/>
            <person name="Larsson K.H."/>
            <person name="Matsuura K."/>
            <person name="Barry K."/>
            <person name="Labutti K."/>
            <person name="Kuo R."/>
            <person name="Ohm R.A."/>
            <person name="Bhattacharya S.S."/>
            <person name="Shirouzu T."/>
            <person name="Yoshinaga Y."/>
            <person name="Martin F.M."/>
            <person name="Grigoriev I.V."/>
            <person name="Hibbett D.S."/>
        </authorList>
    </citation>
    <scope>NUCLEOTIDE SEQUENCE [LARGE SCALE GENOMIC DNA]</scope>
    <source>
        <strain evidence="2 3">HHB12029</strain>
    </source>
</reference>
<protein>
    <recommendedName>
        <fullName evidence="1">F-box domain-containing protein</fullName>
    </recommendedName>
</protein>
<dbReference type="Proteomes" id="UP000077266">
    <property type="component" value="Unassembled WGS sequence"/>
</dbReference>
<dbReference type="OrthoDB" id="3267854at2759"/>
<proteinExistence type="predicted"/>
<dbReference type="InParanoid" id="A0A165CGT3"/>
<keyword evidence="3" id="KW-1185">Reference proteome</keyword>
<feature type="domain" description="F-box" evidence="1">
    <location>
        <begin position="70"/>
        <end position="117"/>
    </location>
</feature>
<dbReference type="InterPro" id="IPR036047">
    <property type="entry name" value="F-box-like_dom_sf"/>
</dbReference>
<dbReference type="EMBL" id="KV426325">
    <property type="protein sequence ID" value="KZV82425.1"/>
    <property type="molecule type" value="Genomic_DNA"/>
</dbReference>
<dbReference type="PANTHER" id="PTHR20933">
    <property type="entry name" value="F-BOX ONLY PROTEIN 33"/>
    <property type="match status" value="1"/>
</dbReference>
<gene>
    <name evidence="2" type="ORF">EXIGLDRAFT_843754</name>
</gene>
<dbReference type="PROSITE" id="PS50181">
    <property type="entry name" value="FBOX"/>
    <property type="match status" value="1"/>
</dbReference>
<evidence type="ECO:0000313" key="3">
    <source>
        <dbReference type="Proteomes" id="UP000077266"/>
    </source>
</evidence>